<keyword evidence="3" id="KW-0597">Phosphoprotein</keyword>
<protein>
    <recommendedName>
        <fullName evidence="1">diguanylate cyclase</fullName>
        <ecNumber evidence="1">2.7.7.65</ecNumber>
    </recommendedName>
</protein>
<dbReference type="InterPro" id="IPR011006">
    <property type="entry name" value="CheY-like_superfamily"/>
</dbReference>
<dbReference type="EMBL" id="CP058952">
    <property type="protein sequence ID" value="QLI83065.1"/>
    <property type="molecule type" value="Genomic_DNA"/>
</dbReference>
<dbReference type="InterPro" id="IPR029787">
    <property type="entry name" value="Nucleotide_cyclase"/>
</dbReference>
<feature type="modified residue" description="4-aspartylphosphate" evidence="3">
    <location>
        <position position="180"/>
    </location>
</feature>
<dbReference type="NCBIfam" id="TIGR00254">
    <property type="entry name" value="GGDEF"/>
    <property type="match status" value="1"/>
</dbReference>
<gene>
    <name evidence="6" type="ORF">HZU75_16915</name>
</gene>
<dbReference type="GO" id="GO:0000160">
    <property type="term" value="P:phosphorelay signal transduction system"/>
    <property type="evidence" value="ECO:0007669"/>
    <property type="project" value="InterPro"/>
</dbReference>
<dbReference type="SMART" id="SM00448">
    <property type="entry name" value="REC"/>
    <property type="match status" value="1"/>
</dbReference>
<dbReference type="PROSITE" id="PS50110">
    <property type="entry name" value="RESPONSE_REGULATORY"/>
    <property type="match status" value="1"/>
</dbReference>
<evidence type="ECO:0000256" key="3">
    <source>
        <dbReference type="PROSITE-ProRule" id="PRU00169"/>
    </source>
</evidence>
<dbReference type="PROSITE" id="PS50887">
    <property type="entry name" value="GGDEF"/>
    <property type="match status" value="1"/>
</dbReference>
<dbReference type="SMART" id="SM00267">
    <property type="entry name" value="GGDEF"/>
    <property type="match status" value="1"/>
</dbReference>
<dbReference type="RefSeq" id="WP_180307134.1">
    <property type="nucleotide sequence ID" value="NZ_CP058952.1"/>
</dbReference>
<dbReference type="CDD" id="cd00156">
    <property type="entry name" value="REC"/>
    <property type="match status" value="1"/>
</dbReference>
<reference evidence="6 7" key="1">
    <citation type="journal article" date="2016" name="Int. J. Syst. Evol. Microbiol.">
        <title>Chitinibacter fontanus sp. nov., isolated from a spring.</title>
        <authorList>
            <person name="Sheu S.Y."/>
            <person name="Li Y.S."/>
            <person name="Young C.C."/>
            <person name="Chen W.M."/>
        </authorList>
    </citation>
    <scope>NUCLEOTIDE SEQUENCE [LARGE SCALE GENOMIC DNA]</scope>
    <source>
        <strain evidence="6 7">STM-7</strain>
    </source>
</reference>
<dbReference type="FunFam" id="3.30.70.270:FF:000001">
    <property type="entry name" value="Diguanylate cyclase domain protein"/>
    <property type="match status" value="1"/>
</dbReference>
<proteinExistence type="predicted"/>
<dbReference type="KEGG" id="cfon:HZU75_16915"/>
<dbReference type="PANTHER" id="PTHR45138:SF9">
    <property type="entry name" value="DIGUANYLATE CYCLASE DGCM-RELATED"/>
    <property type="match status" value="1"/>
</dbReference>
<feature type="domain" description="Response regulatory" evidence="4">
    <location>
        <begin position="131"/>
        <end position="247"/>
    </location>
</feature>
<evidence type="ECO:0000313" key="7">
    <source>
        <dbReference type="Proteomes" id="UP000510822"/>
    </source>
</evidence>
<dbReference type="InterPro" id="IPR000160">
    <property type="entry name" value="GGDEF_dom"/>
</dbReference>
<evidence type="ECO:0000259" key="5">
    <source>
        <dbReference type="PROSITE" id="PS50887"/>
    </source>
</evidence>
<dbReference type="SUPFAM" id="SSF55073">
    <property type="entry name" value="Nucleotide cyclase"/>
    <property type="match status" value="1"/>
</dbReference>
<dbReference type="CDD" id="cd01949">
    <property type="entry name" value="GGDEF"/>
    <property type="match status" value="1"/>
</dbReference>
<keyword evidence="7" id="KW-1185">Reference proteome</keyword>
<dbReference type="InterPro" id="IPR050469">
    <property type="entry name" value="Diguanylate_Cyclase"/>
</dbReference>
<dbReference type="Gene3D" id="3.30.70.270">
    <property type="match status" value="1"/>
</dbReference>
<dbReference type="AlphaFoldDB" id="A0A7D5ZFP5"/>
<dbReference type="Proteomes" id="UP000510822">
    <property type="component" value="Chromosome"/>
</dbReference>
<dbReference type="GO" id="GO:0005886">
    <property type="term" value="C:plasma membrane"/>
    <property type="evidence" value="ECO:0007669"/>
    <property type="project" value="TreeGrafter"/>
</dbReference>
<accession>A0A7D5ZFP5</accession>
<evidence type="ECO:0000256" key="2">
    <source>
        <dbReference type="ARBA" id="ARBA00034247"/>
    </source>
</evidence>
<dbReference type="Gene3D" id="3.40.50.2300">
    <property type="match status" value="2"/>
</dbReference>
<evidence type="ECO:0000259" key="4">
    <source>
        <dbReference type="PROSITE" id="PS50110"/>
    </source>
</evidence>
<sequence length="420" mass="47102">MPIFTKKLIYFVTPNLDGFNELGRQLQFFGFEYQVFDRNSALLAALYTEKPCIVVMDEVGMTDSTAIQCLPLLTKLFNGPIFLANFGIDIGKQLEYLRSGVSDFISYPINLQTLIDRLDQLEEHEHIQPYKVLLVDDSDTVAKWASTVLSGAGMVVKHLADPLKVIGWLERFNPDILLLDVYMPQCQGDEIAKLIRQRAQFDSIPIVFLSTETHRGKQLMARSMGGDDFLVKNMDADELVAAVSITAERYRTLRRWMTRDSLTGLLNHTNVVESLAREVARAHKESRQLSYAMVDIDHFKLINDQYGHSVGDRVIKSLSRLLKQSMPNPDAVGRYGGEEFALIWTDHTQIRAAQRTDELRVLFNGLAQSNADGHFVATFSAGVAQLEDGMSAQDLIDAADQALYQAKAAGRNQVGLAPKR</sequence>
<dbReference type="PANTHER" id="PTHR45138">
    <property type="entry name" value="REGULATORY COMPONENTS OF SENSORY TRANSDUCTION SYSTEM"/>
    <property type="match status" value="1"/>
</dbReference>
<dbReference type="SUPFAM" id="SSF52172">
    <property type="entry name" value="CheY-like"/>
    <property type="match status" value="2"/>
</dbReference>
<dbReference type="GO" id="GO:1902201">
    <property type="term" value="P:negative regulation of bacterial-type flagellum-dependent cell motility"/>
    <property type="evidence" value="ECO:0007669"/>
    <property type="project" value="TreeGrafter"/>
</dbReference>
<dbReference type="Pfam" id="PF00072">
    <property type="entry name" value="Response_reg"/>
    <property type="match status" value="1"/>
</dbReference>
<dbReference type="Pfam" id="PF00990">
    <property type="entry name" value="GGDEF"/>
    <property type="match status" value="1"/>
</dbReference>
<feature type="domain" description="GGDEF" evidence="5">
    <location>
        <begin position="287"/>
        <end position="419"/>
    </location>
</feature>
<dbReference type="EC" id="2.7.7.65" evidence="1"/>
<dbReference type="InterPro" id="IPR043128">
    <property type="entry name" value="Rev_trsase/Diguanyl_cyclase"/>
</dbReference>
<dbReference type="GO" id="GO:0052621">
    <property type="term" value="F:diguanylate cyclase activity"/>
    <property type="evidence" value="ECO:0007669"/>
    <property type="project" value="UniProtKB-EC"/>
</dbReference>
<evidence type="ECO:0000313" key="6">
    <source>
        <dbReference type="EMBL" id="QLI83065.1"/>
    </source>
</evidence>
<name>A0A7D5ZFP5_9NEIS</name>
<dbReference type="InterPro" id="IPR001789">
    <property type="entry name" value="Sig_transdc_resp-reg_receiver"/>
</dbReference>
<organism evidence="6 7">
    <name type="scientific">Chitinibacter fontanus</name>
    <dbReference type="NCBI Taxonomy" id="1737446"/>
    <lineage>
        <taxon>Bacteria</taxon>
        <taxon>Pseudomonadati</taxon>
        <taxon>Pseudomonadota</taxon>
        <taxon>Betaproteobacteria</taxon>
        <taxon>Neisseriales</taxon>
        <taxon>Chitinibacteraceae</taxon>
        <taxon>Chitinibacter</taxon>
    </lineage>
</organism>
<comment type="catalytic activity">
    <reaction evidence="2">
        <text>2 GTP = 3',3'-c-di-GMP + 2 diphosphate</text>
        <dbReference type="Rhea" id="RHEA:24898"/>
        <dbReference type="ChEBI" id="CHEBI:33019"/>
        <dbReference type="ChEBI" id="CHEBI:37565"/>
        <dbReference type="ChEBI" id="CHEBI:58805"/>
        <dbReference type="EC" id="2.7.7.65"/>
    </reaction>
</comment>
<dbReference type="GO" id="GO:0043709">
    <property type="term" value="P:cell adhesion involved in single-species biofilm formation"/>
    <property type="evidence" value="ECO:0007669"/>
    <property type="project" value="TreeGrafter"/>
</dbReference>
<evidence type="ECO:0000256" key="1">
    <source>
        <dbReference type="ARBA" id="ARBA00012528"/>
    </source>
</evidence>